<keyword evidence="2 10" id="KW-0329">Glyoxylate bypass</keyword>
<dbReference type="InterPro" id="IPR004436">
    <property type="entry name" value="Isocitrate_DH_NADP_mono"/>
</dbReference>
<keyword evidence="5" id="KW-0460">Magnesium</keyword>
<gene>
    <name evidence="11" type="ORF">J0X13_03495</name>
</gene>
<dbReference type="PANTHER" id="PTHR36999">
    <property type="entry name" value="ISOCITRATE DEHYDROGENASE [NADP]"/>
    <property type="match status" value="1"/>
</dbReference>
<evidence type="ECO:0000256" key="8">
    <source>
        <dbReference type="ARBA" id="ARBA00023554"/>
    </source>
</evidence>
<evidence type="ECO:0000313" key="12">
    <source>
        <dbReference type="Proteomes" id="UP000664163"/>
    </source>
</evidence>
<evidence type="ECO:0000313" key="11">
    <source>
        <dbReference type="EMBL" id="MBO0329597.1"/>
    </source>
</evidence>
<dbReference type="EC" id="1.1.1.42" evidence="10"/>
<proteinExistence type="inferred from homology"/>
<dbReference type="NCBIfam" id="TIGR00178">
    <property type="entry name" value="monomer_idh"/>
    <property type="match status" value="1"/>
</dbReference>
<keyword evidence="4" id="KW-0479">Metal-binding</keyword>
<protein>
    <recommendedName>
        <fullName evidence="10">Isocitrate dehydrogenase [NADP]</fullName>
        <ecNumber evidence="10">1.1.1.42</ecNumber>
    </recommendedName>
    <alternativeName>
        <fullName evidence="10">Oxalosuccinate decarboxylase</fullName>
    </alternativeName>
</protein>
<dbReference type="RefSeq" id="WP_207070068.1">
    <property type="nucleotide sequence ID" value="NZ_JAFLND010000001.1"/>
</dbReference>
<comment type="cofactor">
    <cofactor evidence="1">
        <name>Mg(2+)</name>
        <dbReference type="ChEBI" id="CHEBI:18420"/>
    </cofactor>
</comment>
<dbReference type="PANTHER" id="PTHR36999:SF1">
    <property type="entry name" value="ISOCITRATE DEHYDROGENASE (NADP(+))"/>
    <property type="match status" value="1"/>
</dbReference>
<keyword evidence="12" id="KW-1185">Reference proteome</keyword>
<evidence type="ECO:0000256" key="10">
    <source>
        <dbReference type="PIRNR" id="PIRNR009407"/>
    </source>
</evidence>
<evidence type="ECO:0000256" key="3">
    <source>
        <dbReference type="ARBA" id="ARBA00022532"/>
    </source>
</evidence>
<sequence length="739" mass="81614">MAKLYYTKTDEAPALATLSFLPIVKSFTETANISVETKDISLAGRIAAVFPELLTKEQQVPDDLSILGELAKTPEANIIKLPNISASIPQLKEAIEELQGKGYKLPDYPDEPKTDEEKEIKAKYDKVKGSAVNPVLREGNSDRRAPKAVKNYAKAHPHTMGEWSSDSKTHVATMSHGDFKSNEKSLTMANPDEIRIELIGKDGSTTVLKDKLSLLKGEVIDATVMSKKALVDFLTKEIADARKNNILLSLHFKATMMKVSDPIIFGHALQVYFSELFKNYGDTFEKLGINPNDGLETLLDKIGKLPEEQHKEIEGAIKESIENGPDLAMVNSDKGITNLHVPSDVIIDASMPAMIRNSGKMWDKNGELQDTKAIIPDSSYAGVYQATIDFCKEHGAFDPKTMGTVPNVGLMAQKAEEYGSHDKTFEIEKNGTVKVVNAAGETLIEHPVEEGDIWRMCQVKDAPVQDWVKLAVSRARATDTPAVFWLDENRAHDAELIKKVTLYLKDHDTEGLDIRILSPIEATKFTLKRMKEGKDTISVSGNVLRDYLTDLFPILEVGTSAKMLSIVPLMNGGGLFETGAGGSAPKHVEQFLEEGHLRWDSLGEFLALAVSLEFFGDKNNNKKAQVLADALDKATEEFLNQDRSPSRKVNEIDTRGSHFYLALYWAEQLAKQDKDEELKAIFSKAHETMSSNEDQITQELIDAQGSPVDIGGYYLPNPEMASKAMRPSETLNSILSSIG</sequence>
<evidence type="ECO:0000256" key="1">
    <source>
        <dbReference type="ARBA" id="ARBA00001946"/>
    </source>
</evidence>
<evidence type="ECO:0000256" key="5">
    <source>
        <dbReference type="ARBA" id="ARBA00022842"/>
    </source>
</evidence>
<comment type="caution">
    <text evidence="11">The sequence shown here is derived from an EMBL/GenBank/DDBJ whole genome shotgun (WGS) entry which is preliminary data.</text>
</comment>
<dbReference type="EMBL" id="JAFLND010000001">
    <property type="protein sequence ID" value="MBO0329597.1"/>
    <property type="molecule type" value="Genomic_DNA"/>
</dbReference>
<evidence type="ECO:0000256" key="2">
    <source>
        <dbReference type="ARBA" id="ARBA00022435"/>
    </source>
</evidence>
<dbReference type="Pfam" id="PF03971">
    <property type="entry name" value="IDH"/>
    <property type="match status" value="1"/>
</dbReference>
<evidence type="ECO:0000256" key="9">
    <source>
        <dbReference type="ARBA" id="ARBA00046318"/>
    </source>
</evidence>
<evidence type="ECO:0000256" key="6">
    <source>
        <dbReference type="ARBA" id="ARBA00022857"/>
    </source>
</evidence>
<comment type="catalytic activity">
    <reaction evidence="8 10">
        <text>D-threo-isocitrate + NADP(+) = 2-oxoglutarate + CO2 + NADPH</text>
        <dbReference type="Rhea" id="RHEA:19629"/>
        <dbReference type="ChEBI" id="CHEBI:15562"/>
        <dbReference type="ChEBI" id="CHEBI:16526"/>
        <dbReference type="ChEBI" id="CHEBI:16810"/>
        <dbReference type="ChEBI" id="CHEBI:57783"/>
        <dbReference type="ChEBI" id="CHEBI:58349"/>
        <dbReference type="EC" id="1.1.1.42"/>
    </reaction>
</comment>
<evidence type="ECO:0000256" key="4">
    <source>
        <dbReference type="ARBA" id="ARBA00022723"/>
    </source>
</evidence>
<dbReference type="Proteomes" id="UP000664163">
    <property type="component" value="Unassembled WGS sequence"/>
</dbReference>
<evidence type="ECO:0000256" key="7">
    <source>
        <dbReference type="ARBA" id="ARBA00023002"/>
    </source>
</evidence>
<keyword evidence="3 10" id="KW-0816">Tricarboxylic acid cycle</keyword>
<dbReference type="SUPFAM" id="SSF53659">
    <property type="entry name" value="Isocitrate/Isopropylmalate dehydrogenase-like"/>
    <property type="match status" value="1"/>
</dbReference>
<accession>A0ABS3ETY1</accession>
<organism evidence="11 12">
    <name type="scientific">[Muricauda] lutisoli</name>
    <dbReference type="NCBI Taxonomy" id="2816035"/>
    <lineage>
        <taxon>Bacteria</taxon>
        <taxon>Pseudomonadati</taxon>
        <taxon>Bacteroidota</taxon>
        <taxon>Flavobacteriia</taxon>
        <taxon>Flavobacteriales</taxon>
        <taxon>Flavobacteriaceae</taxon>
        <taxon>Allomuricauda</taxon>
    </lineage>
</organism>
<name>A0ABS3ETY1_9FLAO</name>
<keyword evidence="6 10" id="KW-0521">NADP</keyword>
<dbReference type="Gene3D" id="3.40.718.10">
    <property type="entry name" value="Isopropylmalate Dehydrogenase"/>
    <property type="match status" value="2"/>
</dbReference>
<keyword evidence="7 10" id="KW-0560">Oxidoreductase</keyword>
<dbReference type="GO" id="GO:0004450">
    <property type="term" value="F:isocitrate dehydrogenase (NADP+) activity"/>
    <property type="evidence" value="ECO:0007669"/>
    <property type="project" value="UniProtKB-EC"/>
</dbReference>
<comment type="similarity">
    <text evidence="9 10">Belongs to the monomeric-type IDH family.</text>
</comment>
<reference evidence="11 12" key="1">
    <citation type="submission" date="2021-03" db="EMBL/GenBank/DDBJ databases">
        <title>Muricauda sp. CAU 1631 isolated from Incheon.</title>
        <authorList>
            <person name="Kim W."/>
        </authorList>
    </citation>
    <scope>NUCLEOTIDE SEQUENCE [LARGE SCALE GENOMIC DNA]</scope>
    <source>
        <strain evidence="11 12">CAU 1631</strain>
    </source>
</reference>
<dbReference type="PIRSF" id="PIRSF009407">
    <property type="entry name" value="IDH_monmr"/>
    <property type="match status" value="1"/>
</dbReference>